<comment type="subcellular location">
    <subcellularLocation>
        <location evidence="1">Cell membrane</location>
        <topology evidence="1">Multi-pass membrane protein</topology>
    </subcellularLocation>
</comment>
<dbReference type="GO" id="GO:0032217">
    <property type="term" value="F:riboflavin transmembrane transporter activity"/>
    <property type="evidence" value="ECO:0007669"/>
    <property type="project" value="UniProtKB-UniRule"/>
</dbReference>
<keyword evidence="4 8" id="KW-1003">Cell membrane</keyword>
<dbReference type="InterPro" id="IPR024529">
    <property type="entry name" value="ECF_trnsprt_substrate-spec"/>
</dbReference>
<proteinExistence type="inferred from homology"/>
<dbReference type="GeneID" id="82933122"/>
<protein>
    <recommendedName>
        <fullName evidence="8">Riboflavin transporter</fullName>
    </recommendedName>
</protein>
<evidence type="ECO:0000256" key="4">
    <source>
        <dbReference type="ARBA" id="ARBA00022475"/>
    </source>
</evidence>
<feature type="transmembrane region" description="Helical" evidence="9">
    <location>
        <begin position="156"/>
        <end position="179"/>
    </location>
</feature>
<dbReference type="PIRSF" id="PIRSF037778">
    <property type="entry name" value="UCP037778_transp_RibU"/>
    <property type="match status" value="1"/>
</dbReference>
<comment type="caution">
    <text evidence="10">The sequence shown here is derived from an EMBL/GenBank/DDBJ whole genome shotgun (WGS) entry which is preliminary data.</text>
</comment>
<evidence type="ECO:0000256" key="8">
    <source>
        <dbReference type="PIRNR" id="PIRNR037778"/>
    </source>
</evidence>
<feature type="transmembrane region" description="Helical" evidence="9">
    <location>
        <begin position="47"/>
        <end position="69"/>
    </location>
</feature>
<dbReference type="Gene3D" id="1.10.1760.20">
    <property type="match status" value="1"/>
</dbReference>
<evidence type="ECO:0000256" key="9">
    <source>
        <dbReference type="SAM" id="Phobius"/>
    </source>
</evidence>
<evidence type="ECO:0000313" key="10">
    <source>
        <dbReference type="EMBL" id="KRL92483.1"/>
    </source>
</evidence>
<dbReference type="Proteomes" id="UP000050816">
    <property type="component" value="Unassembled WGS sequence"/>
</dbReference>
<feature type="transmembrane region" description="Helical" evidence="9">
    <location>
        <begin position="12"/>
        <end position="35"/>
    </location>
</feature>
<evidence type="ECO:0000256" key="1">
    <source>
        <dbReference type="ARBA" id="ARBA00004651"/>
    </source>
</evidence>
<feature type="transmembrane region" description="Helical" evidence="9">
    <location>
        <begin position="114"/>
        <end position="136"/>
    </location>
</feature>
<evidence type="ECO:0000256" key="6">
    <source>
        <dbReference type="ARBA" id="ARBA00022989"/>
    </source>
</evidence>
<feature type="transmembrane region" description="Helical" evidence="9">
    <location>
        <begin position="81"/>
        <end position="102"/>
    </location>
</feature>
<keyword evidence="6 9" id="KW-1133">Transmembrane helix</keyword>
<comment type="similarity">
    <text evidence="2 8">Belongs to the prokaryotic riboflavin transporter (P-RFT) (TC 2.A.87) family.</text>
</comment>
<name>A0A0R1UM95_9LACO</name>
<comment type="function">
    <text evidence="8">Probably a riboflavin-binding protein that interacts with the energy-coupling factor (ECF) ABC-transporter complex.</text>
</comment>
<dbReference type="RefSeq" id="WP_019205335.1">
    <property type="nucleotide sequence ID" value="NZ_AZFK01000004.1"/>
</dbReference>
<reference evidence="10 11" key="1">
    <citation type="journal article" date="2015" name="Genome Announc.">
        <title>Expanding the biotechnology potential of lactobacilli through comparative genomics of 213 strains and associated genera.</title>
        <authorList>
            <person name="Sun Z."/>
            <person name="Harris H.M."/>
            <person name="McCann A."/>
            <person name="Guo C."/>
            <person name="Argimon S."/>
            <person name="Zhang W."/>
            <person name="Yang X."/>
            <person name="Jeffery I.B."/>
            <person name="Cooney J.C."/>
            <person name="Kagawa T.F."/>
            <person name="Liu W."/>
            <person name="Song Y."/>
            <person name="Salvetti E."/>
            <person name="Wrobel A."/>
            <person name="Rasinkangas P."/>
            <person name="Parkhill J."/>
            <person name="Rea M.C."/>
            <person name="O'Sullivan O."/>
            <person name="Ritari J."/>
            <person name="Douillard F.P."/>
            <person name="Paul Ross R."/>
            <person name="Yang R."/>
            <person name="Briner A.E."/>
            <person name="Felis G.E."/>
            <person name="de Vos W.M."/>
            <person name="Barrangou R."/>
            <person name="Klaenhammer T.R."/>
            <person name="Caufield P.W."/>
            <person name="Cui Y."/>
            <person name="Zhang H."/>
            <person name="O'Toole P.W."/>
        </authorList>
    </citation>
    <scope>NUCLEOTIDE SEQUENCE [LARGE SCALE GENOMIC DNA]</scope>
    <source>
        <strain evidence="10 11">DSM 15946</strain>
    </source>
</reference>
<keyword evidence="7 8" id="KW-0472">Membrane</keyword>
<gene>
    <name evidence="10" type="ORF">FC43_GL001930</name>
</gene>
<sequence>MTVSHSRLQRYTVTACFGALAFVLMLFEFPVIPVVSYLKLDFSDLPVLLGTIMYGPITGIVITVIKLLLHGAMRGFSPVEFLGLFASFCSSVALLIPVAWFFRRGSHRSFKAAMWWSAVVGTLLLTVVMTLFNLYVLTPMYMKLFAWQPNLPIPELMAVGVLPFNLIKGIAVSAVFAFLASRMKHLLHLAD</sequence>
<dbReference type="AlphaFoldDB" id="A0A0R1UM95"/>
<evidence type="ECO:0000256" key="7">
    <source>
        <dbReference type="ARBA" id="ARBA00023136"/>
    </source>
</evidence>
<organism evidence="10 11">
    <name type="scientific">Limosilactobacillus ingluviei DSM 15946</name>
    <dbReference type="NCBI Taxonomy" id="1423760"/>
    <lineage>
        <taxon>Bacteria</taxon>
        <taxon>Bacillati</taxon>
        <taxon>Bacillota</taxon>
        <taxon>Bacilli</taxon>
        <taxon>Lactobacillales</taxon>
        <taxon>Lactobacillaceae</taxon>
        <taxon>Limosilactobacillus</taxon>
    </lineage>
</organism>
<dbReference type="EMBL" id="AZFK01000004">
    <property type="protein sequence ID" value="KRL92483.1"/>
    <property type="molecule type" value="Genomic_DNA"/>
</dbReference>
<dbReference type="PATRIC" id="fig|1423760.3.peg.2019"/>
<evidence type="ECO:0000313" key="11">
    <source>
        <dbReference type="Proteomes" id="UP000050816"/>
    </source>
</evidence>
<dbReference type="InterPro" id="IPR025720">
    <property type="entry name" value="RibU"/>
</dbReference>
<dbReference type="PANTHER" id="PTHR38438">
    <property type="entry name" value="RIBOFLAVIN TRANSPORTER RIBU"/>
    <property type="match status" value="1"/>
</dbReference>
<dbReference type="GO" id="GO:0005886">
    <property type="term" value="C:plasma membrane"/>
    <property type="evidence" value="ECO:0007669"/>
    <property type="project" value="UniProtKB-SubCell"/>
</dbReference>
<dbReference type="PANTHER" id="PTHR38438:SF1">
    <property type="entry name" value="RIBOFLAVIN TRANSPORTER RIBU"/>
    <property type="match status" value="1"/>
</dbReference>
<evidence type="ECO:0000256" key="5">
    <source>
        <dbReference type="ARBA" id="ARBA00022692"/>
    </source>
</evidence>
<evidence type="ECO:0000256" key="2">
    <source>
        <dbReference type="ARBA" id="ARBA00005540"/>
    </source>
</evidence>
<accession>A0A0R1UM95</accession>
<keyword evidence="3 8" id="KW-0813">Transport</keyword>
<evidence type="ECO:0000256" key="3">
    <source>
        <dbReference type="ARBA" id="ARBA00022448"/>
    </source>
</evidence>
<keyword evidence="5 9" id="KW-0812">Transmembrane</keyword>
<dbReference type="Pfam" id="PF12822">
    <property type="entry name" value="ECF_trnsprt"/>
    <property type="match status" value="1"/>
</dbReference>